<dbReference type="EMBL" id="BKCJ010002769">
    <property type="protein sequence ID" value="GEU50798.1"/>
    <property type="molecule type" value="Genomic_DNA"/>
</dbReference>
<feature type="compositionally biased region" description="Basic residues" evidence="1">
    <location>
        <begin position="434"/>
        <end position="443"/>
    </location>
</feature>
<dbReference type="AlphaFoldDB" id="A0A6L2KMY5"/>
<feature type="region of interest" description="Disordered" evidence="1">
    <location>
        <begin position="391"/>
        <end position="491"/>
    </location>
</feature>
<gene>
    <name evidence="2" type="ORF">Tci_022776</name>
</gene>
<reference evidence="2" key="1">
    <citation type="journal article" date="2019" name="Sci. Rep.">
        <title>Draft genome of Tanacetum cinerariifolium, the natural source of mosquito coil.</title>
        <authorList>
            <person name="Yamashiro T."/>
            <person name="Shiraishi A."/>
            <person name="Satake H."/>
            <person name="Nakayama K."/>
        </authorList>
    </citation>
    <scope>NUCLEOTIDE SEQUENCE</scope>
</reference>
<evidence type="ECO:0000313" key="2">
    <source>
        <dbReference type="EMBL" id="GEU50798.1"/>
    </source>
</evidence>
<protein>
    <recommendedName>
        <fullName evidence="3">Synaptobrevin, longin-like domain protein</fullName>
    </recommendedName>
</protein>
<feature type="compositionally biased region" description="Polar residues" evidence="1">
    <location>
        <begin position="149"/>
        <end position="164"/>
    </location>
</feature>
<accession>A0A6L2KMY5</accession>
<proteinExistence type="predicted"/>
<evidence type="ECO:0000256" key="1">
    <source>
        <dbReference type="SAM" id="MobiDB-lite"/>
    </source>
</evidence>
<sequence>IRALVDGKKIIITEASIRRDLRLDDAEGTTCLLNDAIFEELARIGTMTSAIICLANNQKFKFTKYILDNMVKNLEVGVKFYMFPRFVQVFVNHQLGDMSHHKGIFVNSSLTNKVFTNIKRVGTCFSGAITPLFETMMVQAPEEVGEIPTDTQDTPILTQPSSFQSHRKHKSKRTQRKETEVPHTETQPEEHIPTPFHDPLPSGEDRMQLSELMEICTKLSDRETEVPHTETQPEEHIPTPFHDPLPSGEDRMQLSELMEICTKLSDRLKKRVKKLEGKKKKRTHRLKRLYKVELTARVESSEEEEGLGDQEDASKQGRIAEIDANEDLSLIDETTQDQGRMNDKELFGFNDLDGDEVIVDVTASENVEQDVTVSKKEVSVAANEVVTTAESVEAPKPKAKGVTIQEPSECRTTSPSQPLQPPQAKDKGKGIMMKPKKPLKKKDHIALNEKVARKLETKMKAEMEEEERIAREKNETNRARDEEIKNKPPTKAQQKILMCTYMKNMEGYKQKDFKRKSFDAIKKMFDKVYKRVNTFMAMDSEVMEGLKKTQVEVTKGSSKRAGDEIEQESAKRQREDLEVLRSIVKEKFKKTKPVNDMNNLLFQTLKPMFKHHVEDNIWRYQQGVVKVHNWKLYDSREEDERELFEIGESRGDLLEDDIEILRRSERFGREERMKILGSVLFRKERMDGPKGNRVKVAEKEET</sequence>
<feature type="compositionally biased region" description="Basic residues" evidence="1">
    <location>
        <begin position="165"/>
        <end position="175"/>
    </location>
</feature>
<feature type="compositionally biased region" description="Acidic residues" evidence="1">
    <location>
        <begin position="301"/>
        <end position="311"/>
    </location>
</feature>
<comment type="caution">
    <text evidence="2">The sequence shown here is derived from an EMBL/GenBank/DDBJ whole genome shotgun (WGS) entry which is preliminary data.</text>
</comment>
<feature type="compositionally biased region" description="Basic and acidic residues" evidence="1">
    <location>
        <begin position="444"/>
        <end position="486"/>
    </location>
</feature>
<feature type="compositionally biased region" description="Basic and acidic residues" evidence="1">
    <location>
        <begin position="312"/>
        <end position="321"/>
    </location>
</feature>
<feature type="non-terminal residue" evidence="2">
    <location>
        <position position="1"/>
    </location>
</feature>
<organism evidence="2">
    <name type="scientific">Tanacetum cinerariifolium</name>
    <name type="common">Dalmatian daisy</name>
    <name type="synonym">Chrysanthemum cinerariifolium</name>
    <dbReference type="NCBI Taxonomy" id="118510"/>
    <lineage>
        <taxon>Eukaryota</taxon>
        <taxon>Viridiplantae</taxon>
        <taxon>Streptophyta</taxon>
        <taxon>Embryophyta</taxon>
        <taxon>Tracheophyta</taxon>
        <taxon>Spermatophyta</taxon>
        <taxon>Magnoliopsida</taxon>
        <taxon>eudicotyledons</taxon>
        <taxon>Gunneridae</taxon>
        <taxon>Pentapetalae</taxon>
        <taxon>asterids</taxon>
        <taxon>campanulids</taxon>
        <taxon>Asterales</taxon>
        <taxon>Asteraceae</taxon>
        <taxon>Asteroideae</taxon>
        <taxon>Anthemideae</taxon>
        <taxon>Anthemidinae</taxon>
        <taxon>Tanacetum</taxon>
    </lineage>
</organism>
<evidence type="ECO:0008006" key="3">
    <source>
        <dbReference type="Google" id="ProtNLM"/>
    </source>
</evidence>
<name>A0A6L2KMY5_TANCI</name>
<feature type="region of interest" description="Disordered" evidence="1">
    <location>
        <begin position="297"/>
        <end position="342"/>
    </location>
</feature>
<feature type="compositionally biased region" description="Basic and acidic residues" evidence="1">
    <location>
        <begin position="176"/>
        <end position="192"/>
    </location>
</feature>
<feature type="region of interest" description="Disordered" evidence="1">
    <location>
        <begin position="147"/>
        <end position="203"/>
    </location>
</feature>